<proteinExistence type="predicted"/>
<protein>
    <submittedName>
        <fullName evidence="1">Sarcosine oxidase subunit gamma</fullName>
    </submittedName>
</protein>
<sequence length="203" mass="20898">MSDPTSAMPALDTIPVTMMPPAGHYGPAQDTGVSALMFDPPGLVTLAARRGKGEALAEAMREGFGLTLEDGPRLSRGDNLSAIGLAPGRWLILASEAGDLHARLAPLAAHAAITEQGDAFVGFALEGPRVGDLLARGVTLDLDASVFPPGTAATTNVAHLNVTLWREATNRYVMLAGRSHGVSVARFLIGAGAAFGLSFATRG</sequence>
<keyword evidence="2" id="KW-1185">Reference proteome</keyword>
<organism evidence="1 2">
    <name type="scientific">Ancylobacter pratisalsi</name>
    <dbReference type="NCBI Taxonomy" id="1745854"/>
    <lineage>
        <taxon>Bacteria</taxon>
        <taxon>Pseudomonadati</taxon>
        <taxon>Pseudomonadota</taxon>
        <taxon>Alphaproteobacteria</taxon>
        <taxon>Hyphomicrobiales</taxon>
        <taxon>Xanthobacteraceae</taxon>
        <taxon>Ancylobacter</taxon>
    </lineage>
</organism>
<dbReference type="RefSeq" id="WP_163076074.1">
    <property type="nucleotide sequence ID" value="NZ_CP048630.1"/>
</dbReference>
<evidence type="ECO:0000313" key="2">
    <source>
        <dbReference type="Proteomes" id="UP000464751"/>
    </source>
</evidence>
<evidence type="ECO:0000313" key="1">
    <source>
        <dbReference type="EMBL" id="QIB34929.1"/>
    </source>
</evidence>
<reference evidence="1 2" key="1">
    <citation type="submission" date="2020-02" db="EMBL/GenBank/DDBJ databases">
        <authorList>
            <person name="Li G."/>
        </authorList>
    </citation>
    <scope>NUCLEOTIDE SEQUENCE [LARGE SCALE GENOMIC DNA]</scope>
    <source>
        <strain evidence="1 2">DSM 102029</strain>
    </source>
</reference>
<dbReference type="AlphaFoldDB" id="A0A6P1YNL1"/>
<dbReference type="Gene3D" id="3.30.70.1520">
    <property type="entry name" value="Heterotetrameric sarcosine oxidase"/>
    <property type="match status" value="1"/>
</dbReference>
<dbReference type="Proteomes" id="UP000464751">
    <property type="component" value="Chromosome"/>
</dbReference>
<accession>A0A6P1YNL1</accession>
<name>A0A6P1YNL1_9HYPH</name>
<dbReference type="SUPFAM" id="SSF103025">
    <property type="entry name" value="Folate-binding domain"/>
    <property type="match status" value="1"/>
</dbReference>
<gene>
    <name evidence="1" type="ORF">G3A50_15330</name>
</gene>
<dbReference type="KEGG" id="apra:G3A50_15330"/>
<dbReference type="EMBL" id="CP048630">
    <property type="protein sequence ID" value="QIB34929.1"/>
    <property type="molecule type" value="Genomic_DNA"/>
</dbReference>
<dbReference type="Gene3D" id="3.30.1360.120">
    <property type="entry name" value="Probable tRNA modification gtpase trme, domain 1"/>
    <property type="match status" value="1"/>
</dbReference>
<dbReference type="InterPro" id="IPR027266">
    <property type="entry name" value="TrmE/GcvT-like"/>
</dbReference>